<dbReference type="PANTHER" id="PTHR37299">
    <property type="entry name" value="TRANSCRIPTIONAL REGULATOR-RELATED"/>
    <property type="match status" value="1"/>
</dbReference>
<dbReference type="SMART" id="SM00850">
    <property type="entry name" value="LytTR"/>
    <property type="match status" value="1"/>
</dbReference>
<dbReference type="InterPro" id="IPR046947">
    <property type="entry name" value="LytR-like"/>
</dbReference>
<dbReference type="EMBL" id="JAWMWG010000001">
    <property type="protein sequence ID" value="MEJ6347993.1"/>
    <property type="molecule type" value="Genomic_DNA"/>
</dbReference>
<gene>
    <name evidence="2" type="ORF">R4Y45_01960</name>
</gene>
<keyword evidence="3" id="KW-1185">Reference proteome</keyword>
<dbReference type="Gene3D" id="2.40.50.1020">
    <property type="entry name" value="LytTr DNA-binding domain"/>
    <property type="match status" value="1"/>
</dbReference>
<dbReference type="PANTHER" id="PTHR37299:SF4">
    <property type="entry name" value="TRANSCRIPTIONAL REGULATOR"/>
    <property type="match status" value="1"/>
</dbReference>
<dbReference type="Pfam" id="PF04397">
    <property type="entry name" value="LytTR"/>
    <property type="match status" value="1"/>
</dbReference>
<proteinExistence type="predicted"/>
<sequence>MKVEFIPDKQLSKDVIELDIRASELTPNVQNLISQLINLDNRADIIPIKEEDCVIILKPSDIIFVDVVSNELLIYTQNKTYQIKERLNRFSERLGGYDFVQVSKHALVNLNHLISLENSFSGNMLAILTDGHQTDVSRKYLSLLKQKLGI</sequence>
<evidence type="ECO:0000313" key="2">
    <source>
        <dbReference type="EMBL" id="MEJ6347993.1"/>
    </source>
</evidence>
<dbReference type="GO" id="GO:0003677">
    <property type="term" value="F:DNA binding"/>
    <property type="evidence" value="ECO:0007669"/>
    <property type="project" value="UniProtKB-KW"/>
</dbReference>
<feature type="domain" description="HTH LytTR-type" evidence="1">
    <location>
        <begin position="46"/>
        <end position="150"/>
    </location>
</feature>
<dbReference type="InterPro" id="IPR007492">
    <property type="entry name" value="LytTR_DNA-bd_dom"/>
</dbReference>
<protein>
    <submittedName>
        <fullName evidence="2">LytTR family DNA-binding domain-containing protein</fullName>
    </submittedName>
</protein>
<evidence type="ECO:0000313" key="3">
    <source>
        <dbReference type="Proteomes" id="UP001377804"/>
    </source>
</evidence>
<dbReference type="RefSeq" id="WP_339968744.1">
    <property type="nucleotide sequence ID" value="NZ_JAWMWG010000001.1"/>
</dbReference>
<name>A0ABU8SF33_9LACO</name>
<accession>A0ABU8SF33</accession>
<reference evidence="2 3" key="1">
    <citation type="submission" date="2023-10" db="EMBL/GenBank/DDBJ databases">
        <title>Holzapfeliella saturejae sp. nov. isolated from Satureja montana flowers.</title>
        <authorList>
            <person name="Alcantara C."/>
            <person name="Zuniga M."/>
            <person name="Landete J.M."/>
            <person name="Monedero V."/>
        </authorList>
    </citation>
    <scope>NUCLEOTIDE SEQUENCE [LARGE SCALE GENOMIC DNA]</scope>
    <source>
        <strain evidence="2 3">He02</strain>
    </source>
</reference>
<comment type="caution">
    <text evidence="2">The sequence shown here is derived from an EMBL/GenBank/DDBJ whole genome shotgun (WGS) entry which is preliminary data.</text>
</comment>
<organism evidence="2 3">
    <name type="scientific">Holzapfeliella saturejae</name>
    <dbReference type="NCBI Taxonomy" id="3082953"/>
    <lineage>
        <taxon>Bacteria</taxon>
        <taxon>Bacillati</taxon>
        <taxon>Bacillota</taxon>
        <taxon>Bacilli</taxon>
        <taxon>Lactobacillales</taxon>
        <taxon>Lactobacillaceae</taxon>
        <taxon>Holzapfeliella</taxon>
    </lineage>
</organism>
<keyword evidence="2" id="KW-0238">DNA-binding</keyword>
<dbReference type="PROSITE" id="PS50930">
    <property type="entry name" value="HTH_LYTTR"/>
    <property type="match status" value="1"/>
</dbReference>
<evidence type="ECO:0000259" key="1">
    <source>
        <dbReference type="PROSITE" id="PS50930"/>
    </source>
</evidence>
<dbReference type="Proteomes" id="UP001377804">
    <property type="component" value="Unassembled WGS sequence"/>
</dbReference>